<dbReference type="EMBL" id="CAAALY010047254">
    <property type="protein sequence ID" value="VEL20613.1"/>
    <property type="molecule type" value="Genomic_DNA"/>
</dbReference>
<protein>
    <submittedName>
        <fullName evidence="2">Uncharacterized protein</fullName>
    </submittedName>
</protein>
<dbReference type="Proteomes" id="UP000784294">
    <property type="component" value="Unassembled WGS sequence"/>
</dbReference>
<comment type="caution">
    <text evidence="2">The sequence shown here is derived from an EMBL/GenBank/DDBJ whole genome shotgun (WGS) entry which is preliminary data.</text>
</comment>
<sequence length="188" mass="21825">MPRASGQFGRDSLTGLEVCACASCARLSLDWPPAAERRLSCRRRSSWRACSCHRWRPFFRLSTPPVQPRPPWNASTRVVPRLAWPELASTGRSRRGGSMWARVRRRSRRGRTGRRLQRRWPKRRQKTRLKRRQKKTRLSTRRRHDSGCVAVRQAASKPSQDDLTTTVVSCRSQWQAITFAELFADLSI</sequence>
<keyword evidence="3" id="KW-1185">Reference proteome</keyword>
<organism evidence="2 3">
    <name type="scientific">Protopolystoma xenopodis</name>
    <dbReference type="NCBI Taxonomy" id="117903"/>
    <lineage>
        <taxon>Eukaryota</taxon>
        <taxon>Metazoa</taxon>
        <taxon>Spiralia</taxon>
        <taxon>Lophotrochozoa</taxon>
        <taxon>Platyhelminthes</taxon>
        <taxon>Monogenea</taxon>
        <taxon>Polyopisthocotylea</taxon>
        <taxon>Polystomatidea</taxon>
        <taxon>Polystomatidae</taxon>
        <taxon>Protopolystoma</taxon>
    </lineage>
</organism>
<dbReference type="AlphaFoldDB" id="A0A3S5FDR9"/>
<gene>
    <name evidence="2" type="ORF">PXEA_LOCUS14053</name>
</gene>
<feature type="compositionally biased region" description="Basic residues" evidence="1">
    <location>
        <begin position="102"/>
        <end position="144"/>
    </location>
</feature>
<evidence type="ECO:0000313" key="3">
    <source>
        <dbReference type="Proteomes" id="UP000784294"/>
    </source>
</evidence>
<reference evidence="2" key="1">
    <citation type="submission" date="2018-11" db="EMBL/GenBank/DDBJ databases">
        <authorList>
            <consortium name="Pathogen Informatics"/>
        </authorList>
    </citation>
    <scope>NUCLEOTIDE SEQUENCE</scope>
</reference>
<evidence type="ECO:0000313" key="2">
    <source>
        <dbReference type="EMBL" id="VEL20613.1"/>
    </source>
</evidence>
<proteinExistence type="predicted"/>
<name>A0A3S5FDR9_9PLAT</name>
<accession>A0A3S5FDR9</accession>
<evidence type="ECO:0000256" key="1">
    <source>
        <dbReference type="SAM" id="MobiDB-lite"/>
    </source>
</evidence>
<feature type="region of interest" description="Disordered" evidence="1">
    <location>
        <begin position="90"/>
        <end position="161"/>
    </location>
</feature>